<sequence length="275" mass="30960">MDSRSLSKTEARVVLSLEAEGLELVTLQGIQDRAAISPGFSRKIAHDLVKRGWLQRVRRGTYLLNPSRHGPDALPDTDPLRIGSRLVEPYYFGFATAAELEGLFPQASRTYYIVTTARMASAAGDGVRFQFIQVMPTRFFGERTILRRGLKLRVSDRERTLVDCLSRPELCGGMAGVVQIFGHAKPALDWPRFGSYLDRLGRRSLTLRAGFLSERVRPSLPPPDPWVRARLPDPDEPFVPLGPPKTHGRRGKRDLRWHIIQNVPPSLLFAEGEIR</sequence>
<reference evidence="2" key="1">
    <citation type="submission" date="2013-08" db="EMBL/GenBank/DDBJ databases">
        <authorList>
            <person name="Mendez C."/>
            <person name="Richter M."/>
            <person name="Ferrer M."/>
            <person name="Sanchez J."/>
        </authorList>
    </citation>
    <scope>NUCLEOTIDE SEQUENCE</scope>
</reference>
<accession>T1BXG9</accession>
<gene>
    <name evidence="2" type="ORF">B1B_00961</name>
</gene>
<comment type="caution">
    <text evidence="2">The sequence shown here is derived from an EMBL/GenBank/DDBJ whole genome shotgun (WGS) entry which is preliminary data.</text>
</comment>
<protein>
    <submittedName>
        <fullName evidence="2">Transcriptional regulator</fullName>
    </submittedName>
</protein>
<dbReference type="Pfam" id="PF13338">
    <property type="entry name" value="AbiEi_4"/>
    <property type="match status" value="1"/>
</dbReference>
<name>T1BXG9_9ZZZZ</name>
<reference evidence="2" key="2">
    <citation type="journal article" date="2014" name="ISME J.">
        <title>Microbial stratification in low pH oxic and suboxic macroscopic growths along an acid mine drainage.</title>
        <authorList>
            <person name="Mendez-Garcia C."/>
            <person name="Mesa V."/>
            <person name="Sprenger R.R."/>
            <person name="Richter M."/>
            <person name="Diez M.S."/>
            <person name="Solano J."/>
            <person name="Bargiela R."/>
            <person name="Golyshina O.V."/>
            <person name="Manteca A."/>
            <person name="Ramos J.L."/>
            <person name="Gallego J.R."/>
            <person name="Llorente I."/>
            <person name="Martins Dos Santos V.A."/>
            <person name="Jensen O.N."/>
            <person name="Pelaez A.I."/>
            <person name="Sanchez J."/>
            <person name="Ferrer M."/>
        </authorList>
    </citation>
    <scope>NUCLEOTIDE SEQUENCE</scope>
</reference>
<proteinExistence type="predicted"/>
<feature type="domain" description="AbiEi antitoxin N-terminal" evidence="1">
    <location>
        <begin position="14"/>
        <end position="64"/>
    </location>
</feature>
<evidence type="ECO:0000259" key="1">
    <source>
        <dbReference type="Pfam" id="PF13338"/>
    </source>
</evidence>
<dbReference type="AlphaFoldDB" id="T1BXG9"/>
<dbReference type="InterPro" id="IPR025159">
    <property type="entry name" value="AbiEi_N"/>
</dbReference>
<organism evidence="2">
    <name type="scientific">mine drainage metagenome</name>
    <dbReference type="NCBI Taxonomy" id="410659"/>
    <lineage>
        <taxon>unclassified sequences</taxon>
        <taxon>metagenomes</taxon>
        <taxon>ecological metagenomes</taxon>
    </lineage>
</organism>
<dbReference type="EMBL" id="AUZY01000705">
    <property type="protein sequence ID" value="EQD77631.1"/>
    <property type="molecule type" value="Genomic_DNA"/>
</dbReference>
<evidence type="ECO:0000313" key="2">
    <source>
        <dbReference type="EMBL" id="EQD77631.1"/>
    </source>
</evidence>